<dbReference type="GO" id="GO:0017148">
    <property type="term" value="P:negative regulation of translation"/>
    <property type="evidence" value="ECO:0007669"/>
    <property type="project" value="InterPro"/>
</dbReference>
<feature type="region of interest" description="Disordered" evidence="1">
    <location>
        <begin position="92"/>
        <end position="129"/>
    </location>
</feature>
<dbReference type="InterPro" id="IPR036041">
    <property type="entry name" value="Ribosome-inact_prot_sf"/>
</dbReference>
<evidence type="ECO:0000313" key="3">
    <source>
        <dbReference type="Proteomes" id="UP000823388"/>
    </source>
</evidence>
<protein>
    <submittedName>
        <fullName evidence="2">Uncharacterized protein</fullName>
    </submittedName>
</protein>
<gene>
    <name evidence="2" type="ORF">PVAP13_9KG054300</name>
</gene>
<organism evidence="2 3">
    <name type="scientific">Panicum virgatum</name>
    <name type="common">Blackwell switchgrass</name>
    <dbReference type="NCBI Taxonomy" id="38727"/>
    <lineage>
        <taxon>Eukaryota</taxon>
        <taxon>Viridiplantae</taxon>
        <taxon>Streptophyta</taxon>
        <taxon>Embryophyta</taxon>
        <taxon>Tracheophyta</taxon>
        <taxon>Spermatophyta</taxon>
        <taxon>Magnoliopsida</taxon>
        <taxon>Liliopsida</taxon>
        <taxon>Poales</taxon>
        <taxon>Poaceae</taxon>
        <taxon>PACMAD clade</taxon>
        <taxon>Panicoideae</taxon>
        <taxon>Panicodae</taxon>
        <taxon>Paniceae</taxon>
        <taxon>Panicinae</taxon>
        <taxon>Panicum</taxon>
        <taxon>Panicum sect. Hiantes</taxon>
    </lineage>
</organism>
<comment type="caution">
    <text evidence="2">The sequence shown here is derived from an EMBL/GenBank/DDBJ whole genome shotgun (WGS) entry which is preliminary data.</text>
</comment>
<dbReference type="EMBL" id="CM029053">
    <property type="protein sequence ID" value="KAG2546831.1"/>
    <property type="molecule type" value="Genomic_DNA"/>
</dbReference>
<reference evidence="2" key="1">
    <citation type="submission" date="2020-05" db="EMBL/GenBank/DDBJ databases">
        <title>WGS assembly of Panicum virgatum.</title>
        <authorList>
            <person name="Lovell J.T."/>
            <person name="Jenkins J."/>
            <person name="Shu S."/>
            <person name="Juenger T.E."/>
            <person name="Schmutz J."/>
        </authorList>
    </citation>
    <scope>NUCLEOTIDE SEQUENCE</scope>
    <source>
        <strain evidence="2">AP13</strain>
    </source>
</reference>
<dbReference type="Proteomes" id="UP000823388">
    <property type="component" value="Chromosome 9K"/>
</dbReference>
<accession>A0A8T0NA89</accession>
<dbReference type="GO" id="GO:0030598">
    <property type="term" value="F:rRNA N-glycosylase activity"/>
    <property type="evidence" value="ECO:0007669"/>
    <property type="project" value="InterPro"/>
</dbReference>
<keyword evidence="3" id="KW-1185">Reference proteome</keyword>
<evidence type="ECO:0000313" key="2">
    <source>
        <dbReference type="EMBL" id="KAG2546831.1"/>
    </source>
</evidence>
<dbReference type="SUPFAM" id="SSF56371">
    <property type="entry name" value="Ribosome inactivating proteins (RIP)"/>
    <property type="match status" value="1"/>
</dbReference>
<evidence type="ECO:0000256" key="1">
    <source>
        <dbReference type="SAM" id="MobiDB-lite"/>
    </source>
</evidence>
<proteinExistence type="predicted"/>
<dbReference type="AlphaFoldDB" id="A0A8T0NA89"/>
<dbReference type="Pfam" id="PF00161">
    <property type="entry name" value="RIP"/>
    <property type="match status" value="1"/>
</dbReference>
<feature type="compositionally biased region" description="Acidic residues" evidence="1">
    <location>
        <begin position="99"/>
        <end position="108"/>
    </location>
</feature>
<dbReference type="InterPro" id="IPR001574">
    <property type="entry name" value="Ribosome_inactivat_prot"/>
</dbReference>
<sequence>MTSEALRWKPIREAFGGDWESETFITREQAELVPRWVDLSYLVFRWEATGAWGGEGVEQAKGLERIGVHNAAQALSILNLLKRPRELCVGLGRDHGEDDSGEEDDDEIGIAIKEAGEGGAGAAPLHQDL</sequence>
<name>A0A8T0NA89_PANVG</name>